<reference evidence="1 2" key="1">
    <citation type="journal article" date="2015" name="Genome Biol. Evol.">
        <title>Comparative Genomics of a Bacterivorous Green Alga Reveals Evolutionary Causalities and Consequences of Phago-Mixotrophic Mode of Nutrition.</title>
        <authorList>
            <person name="Burns J.A."/>
            <person name="Paasch A."/>
            <person name="Narechania A."/>
            <person name="Kim E."/>
        </authorList>
    </citation>
    <scope>NUCLEOTIDE SEQUENCE [LARGE SCALE GENOMIC DNA]</scope>
    <source>
        <strain evidence="1 2">PLY_AMNH</strain>
    </source>
</reference>
<feature type="non-terminal residue" evidence="1">
    <location>
        <position position="163"/>
    </location>
</feature>
<accession>A0AAE0CG61</accession>
<evidence type="ECO:0000313" key="1">
    <source>
        <dbReference type="EMBL" id="KAK3254476.1"/>
    </source>
</evidence>
<gene>
    <name evidence="1" type="ORF">CYMTET_36308</name>
</gene>
<feature type="non-terminal residue" evidence="1">
    <location>
        <position position="1"/>
    </location>
</feature>
<organism evidence="1 2">
    <name type="scientific">Cymbomonas tetramitiformis</name>
    <dbReference type="NCBI Taxonomy" id="36881"/>
    <lineage>
        <taxon>Eukaryota</taxon>
        <taxon>Viridiplantae</taxon>
        <taxon>Chlorophyta</taxon>
        <taxon>Pyramimonadophyceae</taxon>
        <taxon>Pyramimonadales</taxon>
        <taxon>Pyramimonadaceae</taxon>
        <taxon>Cymbomonas</taxon>
    </lineage>
</organism>
<comment type="caution">
    <text evidence="1">The sequence shown here is derived from an EMBL/GenBank/DDBJ whole genome shotgun (WGS) entry which is preliminary data.</text>
</comment>
<name>A0AAE0CG61_9CHLO</name>
<proteinExistence type="predicted"/>
<sequence length="163" mass="17599">VLIACFACYLTKEDLKANRAAAKMAKFLSGGTGMINIKTLDEGRLDRVCAGFVFMVGCEDAEVVGMGLDNLSLFTGKVAFKDLSEKCQRLLLMGLTGAVTCPTEFGNKVPQYYQTVVNMIEGIVIANVPEDVRDKAALALSWTVEHCGTGDYASDSLWTQAVQ</sequence>
<keyword evidence="2" id="KW-1185">Reference proteome</keyword>
<dbReference type="AlphaFoldDB" id="A0AAE0CG61"/>
<dbReference type="Proteomes" id="UP001190700">
    <property type="component" value="Unassembled WGS sequence"/>
</dbReference>
<protein>
    <submittedName>
        <fullName evidence="1">Uncharacterized protein</fullName>
    </submittedName>
</protein>
<evidence type="ECO:0000313" key="2">
    <source>
        <dbReference type="Proteomes" id="UP001190700"/>
    </source>
</evidence>
<dbReference type="EMBL" id="LGRX02023535">
    <property type="protein sequence ID" value="KAK3254476.1"/>
    <property type="molecule type" value="Genomic_DNA"/>
</dbReference>